<dbReference type="EMBL" id="FOUY01000041">
    <property type="protein sequence ID" value="SFO28484.1"/>
    <property type="molecule type" value="Genomic_DNA"/>
</dbReference>
<dbReference type="Pfam" id="PF00561">
    <property type="entry name" value="Abhydrolase_1"/>
    <property type="match status" value="1"/>
</dbReference>
<dbReference type="PRINTS" id="PR00111">
    <property type="entry name" value="ABHYDROLASE"/>
</dbReference>
<evidence type="ECO:0000313" key="2">
    <source>
        <dbReference type="EMBL" id="SFO28484.1"/>
    </source>
</evidence>
<organism evidence="2 3">
    <name type="scientific">Pseudonocardia ammonioxydans</name>
    <dbReference type="NCBI Taxonomy" id="260086"/>
    <lineage>
        <taxon>Bacteria</taxon>
        <taxon>Bacillati</taxon>
        <taxon>Actinomycetota</taxon>
        <taxon>Actinomycetes</taxon>
        <taxon>Pseudonocardiales</taxon>
        <taxon>Pseudonocardiaceae</taxon>
        <taxon>Pseudonocardia</taxon>
    </lineage>
</organism>
<dbReference type="PANTHER" id="PTHR43798">
    <property type="entry name" value="MONOACYLGLYCEROL LIPASE"/>
    <property type="match status" value="1"/>
</dbReference>
<dbReference type="OrthoDB" id="9801162at2"/>
<dbReference type="InterPro" id="IPR050266">
    <property type="entry name" value="AB_hydrolase_sf"/>
</dbReference>
<keyword evidence="2" id="KW-0378">Hydrolase</keyword>
<dbReference type="AlphaFoldDB" id="A0A1I5FXG6"/>
<dbReference type="STRING" id="260086.SAMN05216207_104140"/>
<dbReference type="PANTHER" id="PTHR43798:SF33">
    <property type="entry name" value="HYDROLASE, PUTATIVE (AFU_ORTHOLOGUE AFUA_2G14860)-RELATED"/>
    <property type="match status" value="1"/>
</dbReference>
<name>A0A1I5FXG6_PSUAM</name>
<dbReference type="InterPro" id="IPR000073">
    <property type="entry name" value="AB_hydrolase_1"/>
</dbReference>
<proteinExistence type="predicted"/>
<dbReference type="RefSeq" id="WP_093352574.1">
    <property type="nucleotide sequence ID" value="NZ_FOUY01000041.1"/>
</dbReference>
<sequence length="273" mass="29968">MTVVTDQSTGKFIQAGPYRIHYHDVGEGPAVIMLHGAGPGASAWSNFSGNVDAFAASHRTLLVDMLGFGKSDGITDDSEPVTTIRARALRDLLDALGIEKASFVGNSMGGTVAMAFAVDYPERTERLVLMGSGGMLKTLNVPQPSEGHRALRAAAANPTRETIQRLVDVMLYDSSVLPAETFEERLRASQERPTPSVAGSAYWRDQEPELHTIQAKTLIVWGREDRVNPLEIGLMLLREIPLSRLLVLKRCGHWAQVEQRDEFNRVALDFLNS</sequence>
<keyword evidence="3" id="KW-1185">Reference proteome</keyword>
<reference evidence="2 3" key="1">
    <citation type="submission" date="2016-10" db="EMBL/GenBank/DDBJ databases">
        <authorList>
            <person name="de Groot N.N."/>
        </authorList>
    </citation>
    <scope>NUCLEOTIDE SEQUENCE [LARGE SCALE GENOMIC DNA]</scope>
    <source>
        <strain evidence="2 3">CGMCC 4.1877</strain>
    </source>
</reference>
<dbReference type="Proteomes" id="UP000199614">
    <property type="component" value="Unassembled WGS sequence"/>
</dbReference>
<protein>
    <submittedName>
        <fullName evidence="2">4,5:9,10-diseco-3-hydroxy-5,9,17-trioxoandrosta-1(10),2-diene-4-oate hydrolase</fullName>
    </submittedName>
</protein>
<dbReference type="SUPFAM" id="SSF53474">
    <property type="entry name" value="alpha/beta-Hydrolases"/>
    <property type="match status" value="1"/>
</dbReference>
<dbReference type="GO" id="GO:0016787">
    <property type="term" value="F:hydrolase activity"/>
    <property type="evidence" value="ECO:0007669"/>
    <property type="project" value="UniProtKB-KW"/>
</dbReference>
<evidence type="ECO:0000259" key="1">
    <source>
        <dbReference type="Pfam" id="PF00561"/>
    </source>
</evidence>
<dbReference type="GO" id="GO:0016020">
    <property type="term" value="C:membrane"/>
    <property type="evidence" value="ECO:0007669"/>
    <property type="project" value="TreeGrafter"/>
</dbReference>
<accession>A0A1I5FXG6</accession>
<evidence type="ECO:0000313" key="3">
    <source>
        <dbReference type="Proteomes" id="UP000199614"/>
    </source>
</evidence>
<gene>
    <name evidence="2" type="ORF">SAMN05216207_104140</name>
</gene>
<feature type="domain" description="AB hydrolase-1" evidence="1">
    <location>
        <begin position="29"/>
        <end position="258"/>
    </location>
</feature>
<dbReference type="Gene3D" id="3.40.50.1820">
    <property type="entry name" value="alpha/beta hydrolase"/>
    <property type="match status" value="1"/>
</dbReference>
<dbReference type="InterPro" id="IPR029058">
    <property type="entry name" value="AB_hydrolase_fold"/>
</dbReference>